<evidence type="ECO:0000256" key="1">
    <source>
        <dbReference type="ARBA" id="ARBA00022573"/>
    </source>
</evidence>
<accession>A0A484H655</accession>
<evidence type="ECO:0000256" key="3">
    <source>
        <dbReference type="ARBA" id="ARBA00022679"/>
    </source>
</evidence>
<name>A0A484H655_9ZZZZ</name>
<dbReference type="HAMAP" id="MF_00787">
    <property type="entry name" value="CbiD"/>
    <property type="match status" value="1"/>
</dbReference>
<keyword evidence="2" id="KW-0489">Methyltransferase</keyword>
<reference evidence="5" key="1">
    <citation type="submission" date="2018-10" db="EMBL/GenBank/DDBJ databases">
        <authorList>
            <person name="Gruber-Vodicka H."/>
            <person name="Jaeckle O."/>
        </authorList>
    </citation>
    <scope>NUCLEOTIDE SEQUENCE</scope>
</reference>
<dbReference type="NCBIfam" id="NF000849">
    <property type="entry name" value="PRK00075.1-1"/>
    <property type="match status" value="1"/>
</dbReference>
<keyword evidence="1" id="KW-0169">Cobalamin biosynthesis</keyword>
<dbReference type="NCBIfam" id="TIGR00312">
    <property type="entry name" value="cbiD"/>
    <property type="match status" value="1"/>
</dbReference>
<dbReference type="PANTHER" id="PTHR35863:SF1">
    <property type="entry name" value="COBALT-PRECORRIN-5B C(1)-METHYLTRANSFERASE"/>
    <property type="match status" value="1"/>
</dbReference>
<evidence type="ECO:0000256" key="4">
    <source>
        <dbReference type="ARBA" id="ARBA00022691"/>
    </source>
</evidence>
<keyword evidence="4" id="KW-0949">S-adenosyl-L-methionine</keyword>
<proteinExistence type="inferred from homology"/>
<organism evidence="5">
    <name type="scientific">invertebrate metagenome</name>
    <dbReference type="NCBI Taxonomy" id="1711999"/>
    <lineage>
        <taxon>unclassified sequences</taxon>
        <taxon>metagenomes</taxon>
        <taxon>organismal metagenomes</taxon>
    </lineage>
</organism>
<dbReference type="Gene3D" id="3.30.2110.10">
    <property type="entry name" value="CbiD-like"/>
    <property type="match status" value="1"/>
</dbReference>
<dbReference type="EMBL" id="LR026963">
    <property type="protein sequence ID" value="VBB69587.1"/>
    <property type="molecule type" value="Genomic_DNA"/>
</dbReference>
<dbReference type="SUPFAM" id="SSF111342">
    <property type="entry name" value="CbiD-like"/>
    <property type="match status" value="1"/>
</dbReference>
<dbReference type="GO" id="GO:0008168">
    <property type="term" value="F:methyltransferase activity"/>
    <property type="evidence" value="ECO:0007669"/>
    <property type="project" value="UniProtKB-KW"/>
</dbReference>
<dbReference type="GO" id="GO:0009236">
    <property type="term" value="P:cobalamin biosynthetic process"/>
    <property type="evidence" value="ECO:0007669"/>
    <property type="project" value="UniProtKB-KW"/>
</dbReference>
<dbReference type="PANTHER" id="PTHR35863">
    <property type="entry name" value="COBALT-PRECORRIN-5B C(1)-METHYLTRANSFERASE"/>
    <property type="match status" value="1"/>
</dbReference>
<dbReference type="PIRSF" id="PIRSF026782">
    <property type="entry name" value="CbiD"/>
    <property type="match status" value="1"/>
</dbReference>
<dbReference type="InterPro" id="IPR002748">
    <property type="entry name" value="CbiD"/>
</dbReference>
<dbReference type="Pfam" id="PF01888">
    <property type="entry name" value="CbiD"/>
    <property type="match status" value="1"/>
</dbReference>
<keyword evidence="3" id="KW-0808">Transferase</keyword>
<dbReference type="GO" id="GO:0032259">
    <property type="term" value="P:methylation"/>
    <property type="evidence" value="ECO:0007669"/>
    <property type="project" value="UniProtKB-KW"/>
</dbReference>
<evidence type="ECO:0000256" key="2">
    <source>
        <dbReference type="ARBA" id="ARBA00022603"/>
    </source>
</evidence>
<sequence length="362" mass="36723">MDEIRLRRGWTTGACAAAAAKAACLGLASGRAPQHVTVQLPHGLAPAFAVHHSTVTSYTATASVIKDAGDDPDVTHGAEIVVAITLASAGQGPAGQGLVFQAGTGVGLVTRPGLPLAVGEPAINPCPRAMITHNLSSFRTLLPPDLSLTLSITNGDNIARNTLNNRLGIVGGLSILGTTGVVIPYSCSAWMASIQQGVNVARAAGLAHIAGATGRTSERAVQLLHDLPSVALVSMGDFVGALLQYLRHHPLPRLTLAGGFAKLVKLAQGELDLHSDRCRFEPILLARLARDSGASASLTALLAAASSARQALALAQAAGIDLAASVAGRARTVAAAVVGPAVCVDVALFDRDGTLLAVGCKS</sequence>
<dbReference type="AlphaFoldDB" id="A0A484H655"/>
<evidence type="ECO:0000313" key="5">
    <source>
        <dbReference type="EMBL" id="VBB69587.1"/>
    </source>
</evidence>
<dbReference type="InterPro" id="IPR036074">
    <property type="entry name" value="CbiD_sf"/>
</dbReference>
<protein>
    <submittedName>
        <fullName evidence="5">Cobalt-precorrin-6 synthase, anaerobic</fullName>
    </submittedName>
</protein>
<gene>
    <name evidence="5" type="ORF">RIEGSTA812A_PEG_1060</name>
</gene>